<sequence>MAYVAPGYPRHMASEDDHYYAQYTGHRGGPPSEGEQPSMADDQELAWYYHQQQQHQLYLQQQWAEQQHLIHLQAQSGYQTDDFYDEETAIKSEAIEAAYDQFYDDFMRAGPSVRSPPRTGASALAPITIQDDHEAPGYTEPYQAYPRAYQDIPDDYRNEQHPEAFPSRPPPRTHHSLPIAASSSSAVTSSASSSSLDPRMVRSERSTPLTSDSGLSAKLGVKLKRGREPRIGREEGRVIVAREEEHEAKPNDASSSRYGDSVQSDIGWADQAAAFDHENFDDESTSPSTGSLATLNPTPTRRKPGRPRGWRELASINPTPLPLTPKKLRNGRVRNRSRESSASASSSSEEDGEQDRLNEVRHEVYRPQYRLARPYRRRVAGADADKGKKSRTIKERSLKISLSADSAEENIALPAQIPATPAWTKPWILKNETHEEDDAVPSYPEVHYFIRWMHDLYHARKSARGQTELMEQWGLSSLPPNSQEEATKQRSPARARDGNRAIDTPSSKKRDAEDDEDDAAVACLLFSDEAERPTPRRLEACPLSPMASPGPAQAQKSRTPSPSGATAASPPSPPHAISTTPAPAPLWLATIATRISILDTAEKPSLYARARGTPQDYPRLLREQFSTRVLRGVESQGGREGGEAPPAAAGAAVSAGAGAVPNPSPLEDLQRVSIALPLPAAGRPNGRRSWPSSLETKPLWEHFVARYRLKRSQGCSHEEALWCGPALSLPVLSLEREERHEEARQRGEGEEEEVQEEEMKSTKAKRGAPLILRRNLPRAVRKRV</sequence>
<feature type="compositionally biased region" description="Basic residues" evidence="1">
    <location>
        <begin position="326"/>
        <end position="335"/>
    </location>
</feature>
<keyword evidence="3" id="KW-1185">Reference proteome</keyword>
<gene>
    <name evidence="2" type="ORF">BCV69DRAFT_285127</name>
</gene>
<feature type="region of interest" description="Disordered" evidence="1">
    <location>
        <begin position="736"/>
        <end position="771"/>
    </location>
</feature>
<evidence type="ECO:0000313" key="3">
    <source>
        <dbReference type="Proteomes" id="UP000245942"/>
    </source>
</evidence>
<dbReference type="RefSeq" id="XP_025345657.1">
    <property type="nucleotide sequence ID" value="XM_025493286.1"/>
</dbReference>
<dbReference type="Proteomes" id="UP000245942">
    <property type="component" value="Unassembled WGS sequence"/>
</dbReference>
<feature type="region of interest" description="Disordered" evidence="1">
    <location>
        <begin position="153"/>
        <end position="262"/>
    </location>
</feature>
<dbReference type="GeneID" id="37015020"/>
<accession>A0A316TZI1</accession>
<evidence type="ECO:0000256" key="1">
    <source>
        <dbReference type="SAM" id="MobiDB-lite"/>
    </source>
</evidence>
<feature type="region of interest" description="Disordered" evidence="1">
    <location>
        <begin position="534"/>
        <end position="581"/>
    </location>
</feature>
<dbReference type="EMBL" id="KZ819336">
    <property type="protein sequence ID" value="PWN18497.1"/>
    <property type="molecule type" value="Genomic_DNA"/>
</dbReference>
<reference evidence="2 3" key="1">
    <citation type="journal article" date="2018" name="Mol. Biol. Evol.">
        <title>Broad Genomic Sampling Reveals a Smut Pathogenic Ancestry of the Fungal Clade Ustilaginomycotina.</title>
        <authorList>
            <person name="Kijpornyongpan T."/>
            <person name="Mondo S.J."/>
            <person name="Barry K."/>
            <person name="Sandor L."/>
            <person name="Lee J."/>
            <person name="Lipzen A."/>
            <person name="Pangilinan J."/>
            <person name="LaButti K."/>
            <person name="Hainaut M."/>
            <person name="Henrissat B."/>
            <person name="Grigoriev I.V."/>
            <person name="Spatafora J.W."/>
            <person name="Aime M.C."/>
        </authorList>
    </citation>
    <scope>NUCLEOTIDE SEQUENCE [LARGE SCALE GENOMIC DNA]</scope>
    <source>
        <strain evidence="2 3">MCA 4718</strain>
    </source>
</reference>
<organism evidence="2 3">
    <name type="scientific">Pseudomicrostroma glucosiphilum</name>
    <dbReference type="NCBI Taxonomy" id="1684307"/>
    <lineage>
        <taxon>Eukaryota</taxon>
        <taxon>Fungi</taxon>
        <taxon>Dikarya</taxon>
        <taxon>Basidiomycota</taxon>
        <taxon>Ustilaginomycotina</taxon>
        <taxon>Exobasidiomycetes</taxon>
        <taxon>Microstromatales</taxon>
        <taxon>Microstromatales incertae sedis</taxon>
        <taxon>Pseudomicrostroma</taxon>
    </lineage>
</organism>
<feature type="region of interest" description="Disordered" evidence="1">
    <location>
        <begin position="19"/>
        <end position="38"/>
    </location>
</feature>
<feature type="region of interest" description="Disordered" evidence="1">
    <location>
        <begin position="476"/>
        <end position="516"/>
    </location>
</feature>
<proteinExistence type="predicted"/>
<dbReference type="AlphaFoldDB" id="A0A316TZI1"/>
<feature type="compositionally biased region" description="Basic and acidic residues" evidence="1">
    <location>
        <begin position="494"/>
        <end position="512"/>
    </location>
</feature>
<protein>
    <submittedName>
        <fullName evidence="2">Uncharacterized protein</fullName>
    </submittedName>
</protein>
<feature type="compositionally biased region" description="Low complexity" evidence="1">
    <location>
        <begin position="557"/>
        <end position="581"/>
    </location>
</feature>
<feature type="compositionally biased region" description="Basic and acidic residues" evidence="1">
    <location>
        <begin position="736"/>
        <end position="748"/>
    </location>
</feature>
<evidence type="ECO:0000313" key="2">
    <source>
        <dbReference type="EMBL" id="PWN18497.1"/>
    </source>
</evidence>
<feature type="compositionally biased region" description="Low complexity" evidence="1">
    <location>
        <begin position="180"/>
        <end position="195"/>
    </location>
</feature>
<feature type="region of interest" description="Disordered" evidence="1">
    <location>
        <begin position="279"/>
        <end position="361"/>
    </location>
</feature>
<feature type="compositionally biased region" description="Polar residues" evidence="1">
    <location>
        <begin position="252"/>
        <end position="262"/>
    </location>
</feature>
<feature type="compositionally biased region" description="Basic and acidic residues" evidence="1">
    <location>
        <begin position="226"/>
        <end position="250"/>
    </location>
</feature>
<name>A0A316TZI1_9BASI</name>
<feature type="compositionally biased region" description="Polar residues" evidence="1">
    <location>
        <begin position="285"/>
        <end position="296"/>
    </location>
</feature>